<protein>
    <submittedName>
        <fullName evidence="1">36665_t:CDS:1</fullName>
    </submittedName>
</protein>
<dbReference type="EMBL" id="CAJVQC010128369">
    <property type="protein sequence ID" value="CAG8840933.1"/>
    <property type="molecule type" value="Genomic_DNA"/>
</dbReference>
<sequence length="217" mass="24693">IALLVIGLTVGFFAFRKKDNNKPSSETNLGEQQRQQVREAASQLVGSILDNQNNFNQLTTNPDGSARNIDDIEEIFLSGGVSQTPQSPTQITGSLSFEVIEQTWYELRVFINAGLQNPNQSLIENARLRIRNDIEKWLRALQELKTIRELFEKYCQIRTDLVINKVNKSQELISKGYSEKDVEQLKEWGLLEQDFPNLFDKKRIGATNTLSVSTTET</sequence>
<organism evidence="1 2">
    <name type="scientific">Racocetra persica</name>
    <dbReference type="NCBI Taxonomy" id="160502"/>
    <lineage>
        <taxon>Eukaryota</taxon>
        <taxon>Fungi</taxon>
        <taxon>Fungi incertae sedis</taxon>
        <taxon>Mucoromycota</taxon>
        <taxon>Glomeromycotina</taxon>
        <taxon>Glomeromycetes</taxon>
        <taxon>Diversisporales</taxon>
        <taxon>Gigasporaceae</taxon>
        <taxon>Racocetra</taxon>
    </lineage>
</organism>
<evidence type="ECO:0000313" key="2">
    <source>
        <dbReference type="Proteomes" id="UP000789920"/>
    </source>
</evidence>
<feature type="non-terminal residue" evidence="1">
    <location>
        <position position="1"/>
    </location>
</feature>
<proteinExistence type="predicted"/>
<accession>A0ACA9SMG8</accession>
<name>A0ACA9SMG8_9GLOM</name>
<comment type="caution">
    <text evidence="1">The sequence shown here is derived from an EMBL/GenBank/DDBJ whole genome shotgun (WGS) entry which is preliminary data.</text>
</comment>
<evidence type="ECO:0000313" key="1">
    <source>
        <dbReference type="EMBL" id="CAG8840933.1"/>
    </source>
</evidence>
<gene>
    <name evidence="1" type="ORF">RPERSI_LOCUS31642</name>
</gene>
<keyword evidence="2" id="KW-1185">Reference proteome</keyword>
<reference evidence="1" key="1">
    <citation type="submission" date="2021-06" db="EMBL/GenBank/DDBJ databases">
        <authorList>
            <person name="Kallberg Y."/>
            <person name="Tangrot J."/>
            <person name="Rosling A."/>
        </authorList>
    </citation>
    <scope>NUCLEOTIDE SEQUENCE</scope>
    <source>
        <strain evidence="1">MA461A</strain>
    </source>
</reference>
<dbReference type="Proteomes" id="UP000789920">
    <property type="component" value="Unassembled WGS sequence"/>
</dbReference>